<reference evidence="1 3" key="1">
    <citation type="journal article" date="2008" name="Science">
        <title>The Physcomitrella genome reveals evolutionary insights into the conquest of land by plants.</title>
        <authorList>
            <person name="Rensing S."/>
            <person name="Lang D."/>
            <person name="Zimmer A."/>
            <person name="Terry A."/>
            <person name="Salamov A."/>
            <person name="Shapiro H."/>
            <person name="Nishiyama T."/>
            <person name="Perroud P.-F."/>
            <person name="Lindquist E."/>
            <person name="Kamisugi Y."/>
            <person name="Tanahashi T."/>
            <person name="Sakakibara K."/>
            <person name="Fujita T."/>
            <person name="Oishi K."/>
            <person name="Shin-I T."/>
            <person name="Kuroki Y."/>
            <person name="Toyoda A."/>
            <person name="Suzuki Y."/>
            <person name="Hashimoto A."/>
            <person name="Yamaguchi K."/>
            <person name="Sugano A."/>
            <person name="Kohara Y."/>
            <person name="Fujiyama A."/>
            <person name="Anterola A."/>
            <person name="Aoki S."/>
            <person name="Ashton N."/>
            <person name="Barbazuk W.B."/>
            <person name="Barker E."/>
            <person name="Bennetzen J."/>
            <person name="Bezanilla M."/>
            <person name="Blankenship R."/>
            <person name="Cho S.H."/>
            <person name="Dutcher S."/>
            <person name="Estelle M."/>
            <person name="Fawcett J.A."/>
            <person name="Gundlach H."/>
            <person name="Hanada K."/>
            <person name="Heyl A."/>
            <person name="Hicks K.A."/>
            <person name="Hugh J."/>
            <person name="Lohr M."/>
            <person name="Mayer K."/>
            <person name="Melkozernov A."/>
            <person name="Murata T."/>
            <person name="Nelson D."/>
            <person name="Pils B."/>
            <person name="Prigge M."/>
            <person name="Reiss B."/>
            <person name="Renner T."/>
            <person name="Rombauts S."/>
            <person name="Rushton P."/>
            <person name="Sanderfoot A."/>
            <person name="Schween G."/>
            <person name="Shiu S.-H."/>
            <person name="Stueber K."/>
            <person name="Theodoulou F.L."/>
            <person name="Tu H."/>
            <person name="Van de Peer Y."/>
            <person name="Verrier P.J."/>
            <person name="Waters E."/>
            <person name="Wood A."/>
            <person name="Yang L."/>
            <person name="Cove D."/>
            <person name="Cuming A."/>
            <person name="Hasebe M."/>
            <person name="Lucas S."/>
            <person name="Mishler D.B."/>
            <person name="Reski R."/>
            <person name="Grigoriev I."/>
            <person name="Quatrano R.S."/>
            <person name="Boore J.L."/>
        </authorList>
    </citation>
    <scope>NUCLEOTIDE SEQUENCE [LARGE SCALE GENOMIC DNA]</scope>
    <source>
        <strain evidence="2 3">cv. Gransden 2004</strain>
    </source>
</reference>
<keyword evidence="3" id="KW-1185">Reference proteome</keyword>
<sequence length="218" mass="24409">MTTVSSACSCDSWPSLKGQLGEPIKGFVTHVLFPQSLPLSMPILSFAVPVSVSLHVHAPEKGLRCVVISPRLDCCDDKEDLARLHFAAHKDSVFVLDPELDQSIVELKGHKYAETKRRITIPKQTGRGSSLKTLNLNSSQTALHACNGLILVIVGGFSSKHPDKTWRLGYQHCLYMYDMSRGTWWTLPSLEKEYGVYAYNARDISESLMCKLNWWARS</sequence>
<evidence type="ECO:0000313" key="2">
    <source>
        <dbReference type="EnsemblPlants" id="Pp3c18_7710V3.1"/>
    </source>
</evidence>
<evidence type="ECO:0000313" key="1">
    <source>
        <dbReference type="EMBL" id="PNR34953.1"/>
    </source>
</evidence>
<dbReference type="InParanoid" id="A0A2K1J0A0"/>
<protein>
    <submittedName>
        <fullName evidence="1 2">Uncharacterized protein</fullName>
    </submittedName>
</protein>
<dbReference type="AlphaFoldDB" id="A0A2K1J0A0"/>
<reference evidence="2" key="3">
    <citation type="submission" date="2020-12" db="UniProtKB">
        <authorList>
            <consortium name="EnsemblPlants"/>
        </authorList>
    </citation>
    <scope>IDENTIFICATION</scope>
</reference>
<gene>
    <name evidence="1" type="ORF">PHYPA_022852</name>
</gene>
<proteinExistence type="predicted"/>
<reference evidence="1 3" key="2">
    <citation type="journal article" date="2018" name="Plant J.">
        <title>The Physcomitrella patens chromosome-scale assembly reveals moss genome structure and evolution.</title>
        <authorList>
            <person name="Lang D."/>
            <person name="Ullrich K.K."/>
            <person name="Murat F."/>
            <person name="Fuchs J."/>
            <person name="Jenkins J."/>
            <person name="Haas F.B."/>
            <person name="Piednoel M."/>
            <person name="Gundlach H."/>
            <person name="Van Bel M."/>
            <person name="Meyberg R."/>
            <person name="Vives C."/>
            <person name="Morata J."/>
            <person name="Symeonidi A."/>
            <person name="Hiss M."/>
            <person name="Muchero W."/>
            <person name="Kamisugi Y."/>
            <person name="Saleh O."/>
            <person name="Blanc G."/>
            <person name="Decker E.L."/>
            <person name="van Gessel N."/>
            <person name="Grimwood J."/>
            <person name="Hayes R.D."/>
            <person name="Graham S.W."/>
            <person name="Gunter L.E."/>
            <person name="McDaniel S.F."/>
            <person name="Hoernstein S.N.W."/>
            <person name="Larsson A."/>
            <person name="Li F.W."/>
            <person name="Perroud P.F."/>
            <person name="Phillips J."/>
            <person name="Ranjan P."/>
            <person name="Rokshar D.S."/>
            <person name="Rothfels C.J."/>
            <person name="Schneider L."/>
            <person name="Shu S."/>
            <person name="Stevenson D.W."/>
            <person name="Thummler F."/>
            <person name="Tillich M."/>
            <person name="Villarreal Aguilar J.C."/>
            <person name="Widiez T."/>
            <person name="Wong G.K."/>
            <person name="Wymore A."/>
            <person name="Zhang Y."/>
            <person name="Zimmer A.D."/>
            <person name="Quatrano R.S."/>
            <person name="Mayer K.F.X."/>
            <person name="Goodstein D."/>
            <person name="Casacuberta J.M."/>
            <person name="Vandepoele K."/>
            <person name="Reski R."/>
            <person name="Cuming A.C."/>
            <person name="Tuskan G.A."/>
            <person name="Maumus F."/>
            <person name="Salse J."/>
            <person name="Schmutz J."/>
            <person name="Rensing S.A."/>
        </authorList>
    </citation>
    <scope>NUCLEOTIDE SEQUENCE [LARGE SCALE GENOMIC DNA]</scope>
    <source>
        <strain evidence="2 3">cv. Gransden 2004</strain>
    </source>
</reference>
<dbReference type="EnsemblPlants" id="Pp3c18_7710V3.1">
    <property type="protein sequence ID" value="Pp3c18_7710V3.1"/>
    <property type="gene ID" value="Pp3c18_7710"/>
</dbReference>
<dbReference type="EMBL" id="ABEU02000018">
    <property type="protein sequence ID" value="PNR34953.1"/>
    <property type="molecule type" value="Genomic_DNA"/>
</dbReference>
<dbReference type="Gramene" id="Pp3c18_7710V3.1">
    <property type="protein sequence ID" value="Pp3c18_7710V3.1"/>
    <property type="gene ID" value="Pp3c18_7710"/>
</dbReference>
<accession>A0A2K1J0A0</accession>
<organism evidence="1">
    <name type="scientific">Physcomitrium patens</name>
    <name type="common">Spreading-leaved earth moss</name>
    <name type="synonym">Physcomitrella patens</name>
    <dbReference type="NCBI Taxonomy" id="3218"/>
    <lineage>
        <taxon>Eukaryota</taxon>
        <taxon>Viridiplantae</taxon>
        <taxon>Streptophyta</taxon>
        <taxon>Embryophyta</taxon>
        <taxon>Bryophyta</taxon>
        <taxon>Bryophytina</taxon>
        <taxon>Bryopsida</taxon>
        <taxon>Funariidae</taxon>
        <taxon>Funariales</taxon>
        <taxon>Funariaceae</taxon>
        <taxon>Physcomitrium</taxon>
    </lineage>
</organism>
<evidence type="ECO:0000313" key="3">
    <source>
        <dbReference type="Proteomes" id="UP000006727"/>
    </source>
</evidence>
<dbReference type="Proteomes" id="UP000006727">
    <property type="component" value="Chromosome 18"/>
</dbReference>
<name>A0A2K1J0A0_PHYPA</name>